<dbReference type="Pfam" id="PF01546">
    <property type="entry name" value="Peptidase_M20"/>
    <property type="match status" value="1"/>
</dbReference>
<dbReference type="EMBL" id="DXGF01000005">
    <property type="protein sequence ID" value="HIW82743.1"/>
    <property type="molecule type" value="Genomic_DNA"/>
</dbReference>
<reference evidence="1" key="1">
    <citation type="journal article" date="2021" name="PeerJ">
        <title>Extensive microbial diversity within the chicken gut microbiome revealed by metagenomics and culture.</title>
        <authorList>
            <person name="Gilroy R."/>
            <person name="Ravi A."/>
            <person name="Getino M."/>
            <person name="Pursley I."/>
            <person name="Horton D.L."/>
            <person name="Alikhan N.F."/>
            <person name="Baker D."/>
            <person name="Gharbi K."/>
            <person name="Hall N."/>
            <person name="Watson M."/>
            <person name="Adriaenssens E.M."/>
            <person name="Foster-Nyarko E."/>
            <person name="Jarju S."/>
            <person name="Secka A."/>
            <person name="Antonio M."/>
            <person name="Oren A."/>
            <person name="Chaudhuri R.R."/>
            <person name="La Ragione R."/>
            <person name="Hildebrand F."/>
            <person name="Pallen M.J."/>
        </authorList>
    </citation>
    <scope>NUCLEOTIDE SEQUENCE</scope>
    <source>
        <strain evidence="1">ChiSxjej1B13-11762</strain>
    </source>
</reference>
<evidence type="ECO:0000313" key="1">
    <source>
        <dbReference type="EMBL" id="HIW82743.1"/>
    </source>
</evidence>
<reference evidence="1" key="2">
    <citation type="submission" date="2021-04" db="EMBL/GenBank/DDBJ databases">
        <authorList>
            <person name="Gilroy R."/>
        </authorList>
    </citation>
    <scope>NUCLEOTIDE SEQUENCE</scope>
    <source>
        <strain evidence="1">ChiSxjej1B13-11762</strain>
    </source>
</reference>
<comment type="caution">
    <text evidence="1">The sequence shown here is derived from an EMBL/GenBank/DDBJ whole genome shotgun (WGS) entry which is preliminary data.</text>
</comment>
<dbReference type="Gene3D" id="3.40.630.10">
    <property type="entry name" value="Zn peptidases"/>
    <property type="match status" value="1"/>
</dbReference>
<sequence>LRLENARRAIETDPGNGWVRRVERALRYETGSVEHTGIHFFTDASILTREKEEIPVILLGPGRDEMAHRPNEYVEIEKYLRYIRILNRLF</sequence>
<accession>A0A9D1R739</accession>
<dbReference type="GO" id="GO:0016787">
    <property type="term" value="F:hydrolase activity"/>
    <property type="evidence" value="ECO:0007669"/>
    <property type="project" value="InterPro"/>
</dbReference>
<dbReference type="SUPFAM" id="SSF53187">
    <property type="entry name" value="Zn-dependent exopeptidases"/>
    <property type="match status" value="1"/>
</dbReference>
<dbReference type="AlphaFoldDB" id="A0A9D1R739"/>
<dbReference type="InterPro" id="IPR002933">
    <property type="entry name" value="Peptidase_M20"/>
</dbReference>
<feature type="non-terminal residue" evidence="1">
    <location>
        <position position="1"/>
    </location>
</feature>
<gene>
    <name evidence="1" type="ORF">H9873_00230</name>
</gene>
<proteinExistence type="predicted"/>
<evidence type="ECO:0000313" key="2">
    <source>
        <dbReference type="Proteomes" id="UP000824263"/>
    </source>
</evidence>
<organism evidence="1 2">
    <name type="scientific">Candidatus Dorea gallistercoris</name>
    <dbReference type="NCBI Taxonomy" id="2838542"/>
    <lineage>
        <taxon>Bacteria</taxon>
        <taxon>Bacillati</taxon>
        <taxon>Bacillota</taxon>
        <taxon>Clostridia</taxon>
        <taxon>Lachnospirales</taxon>
        <taxon>Lachnospiraceae</taxon>
        <taxon>Dorea</taxon>
    </lineage>
</organism>
<dbReference type="Proteomes" id="UP000824263">
    <property type="component" value="Unassembled WGS sequence"/>
</dbReference>
<name>A0A9D1R739_9FIRM</name>
<protein>
    <submittedName>
        <fullName evidence="1">M20/M25/M40 family metallo-hydrolase</fullName>
    </submittedName>
</protein>